<dbReference type="SUPFAM" id="SSF53474">
    <property type="entry name" value="alpha/beta-Hydrolases"/>
    <property type="match status" value="1"/>
</dbReference>
<organism evidence="2 3">
    <name type="scientific">Luteolibacter yonseiensis</name>
    <dbReference type="NCBI Taxonomy" id="1144680"/>
    <lineage>
        <taxon>Bacteria</taxon>
        <taxon>Pseudomonadati</taxon>
        <taxon>Verrucomicrobiota</taxon>
        <taxon>Verrucomicrobiia</taxon>
        <taxon>Verrucomicrobiales</taxon>
        <taxon>Verrucomicrobiaceae</taxon>
        <taxon>Luteolibacter</taxon>
    </lineage>
</organism>
<dbReference type="InterPro" id="IPR022742">
    <property type="entry name" value="Hydrolase_4"/>
</dbReference>
<dbReference type="RefSeq" id="WP_200349616.1">
    <property type="nucleotide sequence ID" value="NZ_BAABHZ010000010.1"/>
</dbReference>
<dbReference type="PANTHER" id="PTHR42916:SF1">
    <property type="entry name" value="PROTEIN PHYLLO, CHLOROPLASTIC"/>
    <property type="match status" value="1"/>
</dbReference>
<evidence type="ECO:0000313" key="3">
    <source>
        <dbReference type="Proteomes" id="UP000600139"/>
    </source>
</evidence>
<dbReference type="GO" id="GO:0016787">
    <property type="term" value="F:hydrolase activity"/>
    <property type="evidence" value="ECO:0007669"/>
    <property type="project" value="UniProtKB-KW"/>
</dbReference>
<proteinExistence type="predicted"/>
<dbReference type="AlphaFoldDB" id="A0A934VAR7"/>
<keyword evidence="3" id="KW-1185">Reference proteome</keyword>
<dbReference type="PANTHER" id="PTHR42916">
    <property type="entry name" value="2-SUCCINYL-5-ENOLPYRUVYL-6-HYDROXY-3-CYCLOHEXENE-1-CARBOXYLATE SYNTHASE"/>
    <property type="match status" value="1"/>
</dbReference>
<dbReference type="InterPro" id="IPR029058">
    <property type="entry name" value="AB_hydrolase_fold"/>
</dbReference>
<protein>
    <submittedName>
        <fullName evidence="2">Alpha/beta fold hydrolase</fullName>
    </submittedName>
</protein>
<accession>A0A934VAR7</accession>
<gene>
    <name evidence="2" type="ORF">JIN84_03485</name>
</gene>
<evidence type="ECO:0000313" key="2">
    <source>
        <dbReference type="EMBL" id="MBK1814659.1"/>
    </source>
</evidence>
<dbReference type="EMBL" id="JAENIK010000004">
    <property type="protein sequence ID" value="MBK1814659.1"/>
    <property type="molecule type" value="Genomic_DNA"/>
</dbReference>
<comment type="caution">
    <text evidence="2">The sequence shown here is derived from an EMBL/GenBank/DDBJ whole genome shotgun (WGS) entry which is preliminary data.</text>
</comment>
<name>A0A934VAR7_9BACT</name>
<feature type="domain" description="Serine aminopeptidase S33" evidence="1">
    <location>
        <begin position="76"/>
        <end position="212"/>
    </location>
</feature>
<dbReference type="Gene3D" id="3.40.50.1820">
    <property type="entry name" value="alpha/beta hydrolase"/>
    <property type="match status" value="1"/>
</dbReference>
<evidence type="ECO:0000259" key="1">
    <source>
        <dbReference type="Pfam" id="PF12146"/>
    </source>
</evidence>
<reference evidence="2" key="1">
    <citation type="submission" date="2021-01" db="EMBL/GenBank/DDBJ databases">
        <title>Modified the classification status of verrucomicrobia.</title>
        <authorList>
            <person name="Feng X."/>
        </authorList>
    </citation>
    <scope>NUCLEOTIDE SEQUENCE</scope>
    <source>
        <strain evidence="2">JCM 18052</strain>
    </source>
</reference>
<dbReference type="Pfam" id="PF12146">
    <property type="entry name" value="Hydrolase_4"/>
    <property type="match status" value="1"/>
</dbReference>
<sequence>MIQYSKQTDERREAGPMECWCLHGAVGMASDWRGFAKSLAAGGIGTRAVDLWRFLDCCPMSLPEFGKALNADASGEISRNRGRALLGYSMGGRMALHALLENPHPWQAAIIVGAHPGLEDEADRASRRTTDTAWASRALAGNWQEFQDAWNGQPVLGKPIAREKQASGSLIMRRREIARSFVDWSLGAQQPLWDRLGEITIPVLWVVGENDAKFRELAGRAVPLLPNGHLAIAPGSGHRVPWEADEWFAETVSGFLKLGSLR</sequence>
<dbReference type="Proteomes" id="UP000600139">
    <property type="component" value="Unassembled WGS sequence"/>
</dbReference>
<keyword evidence="2" id="KW-0378">Hydrolase</keyword>